<protein>
    <recommendedName>
        <fullName evidence="2">DUF7730 domain-containing protein</fullName>
    </recommendedName>
</protein>
<feature type="region of interest" description="Disordered" evidence="1">
    <location>
        <begin position="149"/>
        <end position="168"/>
    </location>
</feature>
<feature type="domain" description="DUF7730" evidence="2">
    <location>
        <begin position="176"/>
        <end position="305"/>
    </location>
</feature>
<gene>
    <name evidence="3" type="ORF">K491DRAFT_451521</name>
</gene>
<reference evidence="3" key="1">
    <citation type="journal article" date="2020" name="Stud. Mycol.">
        <title>101 Dothideomycetes genomes: a test case for predicting lifestyles and emergence of pathogens.</title>
        <authorList>
            <person name="Haridas S."/>
            <person name="Albert R."/>
            <person name="Binder M."/>
            <person name="Bloem J."/>
            <person name="Labutti K."/>
            <person name="Salamov A."/>
            <person name="Andreopoulos B."/>
            <person name="Baker S."/>
            <person name="Barry K."/>
            <person name="Bills G."/>
            <person name="Bluhm B."/>
            <person name="Cannon C."/>
            <person name="Castanera R."/>
            <person name="Culley D."/>
            <person name="Daum C."/>
            <person name="Ezra D."/>
            <person name="Gonzalez J."/>
            <person name="Henrissat B."/>
            <person name="Kuo A."/>
            <person name="Liang C."/>
            <person name="Lipzen A."/>
            <person name="Lutzoni F."/>
            <person name="Magnuson J."/>
            <person name="Mondo S."/>
            <person name="Nolan M."/>
            <person name="Ohm R."/>
            <person name="Pangilinan J."/>
            <person name="Park H.-J."/>
            <person name="Ramirez L."/>
            <person name="Alfaro M."/>
            <person name="Sun H."/>
            <person name="Tritt A."/>
            <person name="Yoshinaga Y."/>
            <person name="Zwiers L.-H."/>
            <person name="Turgeon B."/>
            <person name="Goodwin S."/>
            <person name="Spatafora J."/>
            <person name="Crous P."/>
            <person name="Grigoriev I."/>
        </authorList>
    </citation>
    <scope>NUCLEOTIDE SEQUENCE</scope>
    <source>
        <strain evidence="3">CBS 122681</strain>
    </source>
</reference>
<proteinExistence type="predicted"/>
<dbReference type="InterPro" id="IPR056632">
    <property type="entry name" value="DUF7730"/>
</dbReference>
<evidence type="ECO:0000259" key="2">
    <source>
        <dbReference type="Pfam" id="PF24864"/>
    </source>
</evidence>
<dbReference type="AlphaFoldDB" id="A0A6A6TQY6"/>
<dbReference type="EMBL" id="MU004294">
    <property type="protein sequence ID" value="KAF2661383.1"/>
    <property type="molecule type" value="Genomic_DNA"/>
</dbReference>
<accession>A0A6A6TQY6</accession>
<evidence type="ECO:0000256" key="1">
    <source>
        <dbReference type="SAM" id="MobiDB-lite"/>
    </source>
</evidence>
<dbReference type="Proteomes" id="UP000799324">
    <property type="component" value="Unassembled WGS sequence"/>
</dbReference>
<dbReference type="PANTHER" id="PTHR38790">
    <property type="entry name" value="2EXR DOMAIN-CONTAINING PROTEIN-RELATED"/>
    <property type="match status" value="1"/>
</dbReference>
<evidence type="ECO:0000313" key="4">
    <source>
        <dbReference type="Proteomes" id="UP000799324"/>
    </source>
</evidence>
<keyword evidence="4" id="KW-1185">Reference proteome</keyword>
<sequence>MLRHLIQTKRSGSFLRVHFHRPRDCSGHFHSSQSTRSLTSSTPLTTSPTFSAWAETRGFSLLCQDQSPLLFYTFHHSSLWTATTESTMAHREGCACCNAMAGSPKVKVLPTGPLLGLRIANNYQDALHHLHILQSDAANLQIREYIPSPTKPNTTRTERKTAKTSKTTVKRRSKASFPFLDLPAEIRNIIYGYCLVDNQYAVSIGIEREKVRRRLVKRGDFISQHGEAALEVVKSSTAHIKGVLRWRLNNQFCVQLLRVNKQIHDEAITILYAQNLFSFLDPTSMLFFFNKIGSNIRDIRRISLLFWDNRDAVVNKNRAFIKLVEAVNLESLALEGGCLYSMTRYSNSYPDALHFYQTAQPWLWAVAGRTGCKETPLRILHLFGETGENIKLEGRQQARIKQLQQVQVFRQLSAHFVSACEPMYESAFLQTIRIQMA</sequence>
<evidence type="ECO:0000313" key="3">
    <source>
        <dbReference type="EMBL" id="KAF2661383.1"/>
    </source>
</evidence>
<feature type="region of interest" description="Disordered" evidence="1">
    <location>
        <begin position="26"/>
        <end position="45"/>
    </location>
</feature>
<organism evidence="3 4">
    <name type="scientific">Lophiostoma macrostomum CBS 122681</name>
    <dbReference type="NCBI Taxonomy" id="1314788"/>
    <lineage>
        <taxon>Eukaryota</taxon>
        <taxon>Fungi</taxon>
        <taxon>Dikarya</taxon>
        <taxon>Ascomycota</taxon>
        <taxon>Pezizomycotina</taxon>
        <taxon>Dothideomycetes</taxon>
        <taxon>Pleosporomycetidae</taxon>
        <taxon>Pleosporales</taxon>
        <taxon>Lophiostomataceae</taxon>
        <taxon>Lophiostoma</taxon>
    </lineage>
</organism>
<name>A0A6A6TQY6_9PLEO</name>
<dbReference type="Pfam" id="PF24864">
    <property type="entry name" value="DUF7730"/>
    <property type="match status" value="1"/>
</dbReference>
<dbReference type="OrthoDB" id="5272396at2759"/>
<feature type="compositionally biased region" description="Low complexity" evidence="1">
    <location>
        <begin position="31"/>
        <end position="45"/>
    </location>
</feature>